<proteinExistence type="predicted"/>
<organism evidence="2">
    <name type="scientific">Echinostoma caproni</name>
    <dbReference type="NCBI Taxonomy" id="27848"/>
    <lineage>
        <taxon>Eukaryota</taxon>
        <taxon>Metazoa</taxon>
        <taxon>Spiralia</taxon>
        <taxon>Lophotrochozoa</taxon>
        <taxon>Platyhelminthes</taxon>
        <taxon>Trematoda</taxon>
        <taxon>Digenea</taxon>
        <taxon>Plagiorchiida</taxon>
        <taxon>Echinostomata</taxon>
        <taxon>Echinostomatoidea</taxon>
        <taxon>Echinostomatidae</taxon>
        <taxon>Echinostoma</taxon>
    </lineage>
</organism>
<feature type="region of interest" description="Disordered" evidence="1">
    <location>
        <begin position="1"/>
        <end position="24"/>
    </location>
</feature>
<dbReference type="AlphaFoldDB" id="A0A183AUC5"/>
<protein>
    <submittedName>
        <fullName evidence="2">AXIN2</fullName>
    </submittedName>
</protein>
<feature type="compositionally biased region" description="Polar residues" evidence="1">
    <location>
        <begin position="47"/>
        <end position="56"/>
    </location>
</feature>
<evidence type="ECO:0000256" key="1">
    <source>
        <dbReference type="SAM" id="MobiDB-lite"/>
    </source>
</evidence>
<name>A0A183AUC5_9TREM</name>
<sequence>LSTACRTGASVWPQGGSGSGDDSAYYAHSDLQSAISHEPEGSGANLWPTQGPENNGGTSGVPLDWSQHETSSMLTSSKPMLISAAEHKTGYSMFRFCDLCLFPKDRSAFYEYAE</sequence>
<evidence type="ECO:0000313" key="2">
    <source>
        <dbReference type="WBParaSite" id="ECPE_0001059201-mRNA-1"/>
    </source>
</evidence>
<accession>A0A183AUC5</accession>
<feature type="region of interest" description="Disordered" evidence="1">
    <location>
        <begin position="36"/>
        <end position="65"/>
    </location>
</feature>
<dbReference type="WBParaSite" id="ECPE_0001059201-mRNA-1">
    <property type="protein sequence ID" value="ECPE_0001059201-mRNA-1"/>
    <property type="gene ID" value="ECPE_0001059201"/>
</dbReference>
<reference evidence="2" key="1">
    <citation type="submission" date="2016-06" db="UniProtKB">
        <authorList>
            <consortium name="WormBaseParasite"/>
        </authorList>
    </citation>
    <scope>IDENTIFICATION</scope>
</reference>